<feature type="compositionally biased region" description="Low complexity" evidence="5">
    <location>
        <begin position="554"/>
        <end position="564"/>
    </location>
</feature>
<dbReference type="Proteomes" id="UP000316079">
    <property type="component" value="Unassembled WGS sequence"/>
</dbReference>
<evidence type="ECO:0000313" key="8">
    <source>
        <dbReference type="Proteomes" id="UP000316079"/>
    </source>
</evidence>
<dbReference type="InterPro" id="IPR041363">
    <property type="entry name" value="LID"/>
</dbReference>
<dbReference type="InterPro" id="IPR029005">
    <property type="entry name" value="LIM-bd/SEUSS"/>
</dbReference>
<comment type="caution">
    <text evidence="7">The sequence shown here is derived from an EMBL/GenBank/DDBJ whole genome shotgun (WGS) entry which is preliminary data.</text>
</comment>
<dbReference type="PROSITE" id="PS51957">
    <property type="entry name" value="LID"/>
    <property type="match status" value="1"/>
</dbReference>
<dbReference type="Pfam" id="PF17916">
    <property type="entry name" value="LID"/>
    <property type="match status" value="1"/>
</dbReference>
<evidence type="ECO:0000256" key="2">
    <source>
        <dbReference type="ARBA" id="ARBA00006928"/>
    </source>
</evidence>
<evidence type="ECO:0000256" key="4">
    <source>
        <dbReference type="PROSITE-ProRule" id="PRU01302"/>
    </source>
</evidence>
<dbReference type="GO" id="GO:0030274">
    <property type="term" value="F:LIM domain binding"/>
    <property type="evidence" value="ECO:0007669"/>
    <property type="project" value="UniProtKB-UniRule"/>
</dbReference>
<keyword evidence="3" id="KW-0539">Nucleus</keyword>
<reference evidence="7 8" key="1">
    <citation type="journal article" date="2019" name="Sci. Data">
        <title>Hybrid genome assembly and annotation of Danionella translucida.</title>
        <authorList>
            <person name="Kadobianskyi M."/>
            <person name="Schulze L."/>
            <person name="Schuelke M."/>
            <person name="Judkewitz B."/>
        </authorList>
    </citation>
    <scope>NUCLEOTIDE SEQUENCE [LARGE SCALE GENOMIC DNA]</scope>
    <source>
        <strain evidence="7 8">Bolton</strain>
    </source>
</reference>
<dbReference type="FunFam" id="2.10.110.10:FF:000063">
    <property type="entry name" value="LIM domain-binding protein 2 isoform X2"/>
    <property type="match status" value="1"/>
</dbReference>
<protein>
    <recommendedName>
        <fullName evidence="6">LIM interaction domain-containing protein</fullName>
    </recommendedName>
</protein>
<dbReference type="GO" id="GO:0005634">
    <property type="term" value="C:nucleus"/>
    <property type="evidence" value="ECO:0007669"/>
    <property type="project" value="UniProtKB-SubCell"/>
</dbReference>
<comment type="subcellular location">
    <subcellularLocation>
        <location evidence="1">Nucleus</location>
    </subcellularLocation>
</comment>
<dbReference type="OrthoDB" id="774557at2759"/>
<gene>
    <name evidence="7" type="ORF">DNTS_031219</name>
</gene>
<feature type="region of interest" description="Disordered" evidence="5">
    <location>
        <begin position="608"/>
        <end position="659"/>
    </location>
</feature>
<sequence length="659" mass="74217">MNQLLGFVVQYVPLPAVAVLSDCHVEAILSGEDGDWRNEELPDGSGYSCAVVTGEGGHRKNVQIRSSNLCIQTEFVQQHKLRICWNDNLIAAAEGHGWGQQSKQGCPDFPLHRHFLQLLGRDPEVFPGLPRDIVLPACPGSFPGGTCPEHLPWDKTPHPISKGAPSHPTEETHFGRLYPGSCPFGRDPKLMTTVRLHHHNGQYNDHITTDAAPIRLLISRFYPPLTREQDPTPPTEPGALHRPGECRPRFSSREPWLRTLRTGSPSSSSASPLRCPMRSRRSSSSRGLSRLLLAAVRHPLPPEYRIYEMNKRLQSRTEESDSLWWDAFATEFFEEDATLTLSFCLEDGPKRYTIGRTLIPRYFSTVFEGGVTDLYYILKHSKESFHNSCITVDCDHCTMVTQHGKPMFTKVCTEGRLILEFAFDDLMRIKTWHFNIRQYRELIPRSILAMHAQDPQVLEQLSKNITRMGLTNFTLNYLRLCVILEPMQELMSRHKTYSLSPRDCLKTCLFQKWQRMVAPPAGHLQNFKTEMFPSNHKKETTRQTTTKRRKRKNSASSASNSSHGNSGGGKKRSPANNFSLSSQDVMVVGEPTLMGGEFGDEDERLITRLENTQFDASNGLDEDEDFSSSPALANNSPWGNKTGPGQDSKPESTASQASQ</sequence>
<dbReference type="AlphaFoldDB" id="A0A553MNC7"/>
<dbReference type="Pfam" id="PF01803">
    <property type="entry name" value="LIM_bind"/>
    <property type="match status" value="1"/>
</dbReference>
<feature type="region of interest" description="Disordered" evidence="5">
    <location>
        <begin position="525"/>
        <end position="582"/>
    </location>
</feature>
<organism evidence="7 8">
    <name type="scientific">Danionella cerebrum</name>
    <dbReference type="NCBI Taxonomy" id="2873325"/>
    <lineage>
        <taxon>Eukaryota</taxon>
        <taxon>Metazoa</taxon>
        <taxon>Chordata</taxon>
        <taxon>Craniata</taxon>
        <taxon>Vertebrata</taxon>
        <taxon>Euteleostomi</taxon>
        <taxon>Actinopterygii</taxon>
        <taxon>Neopterygii</taxon>
        <taxon>Teleostei</taxon>
        <taxon>Ostariophysi</taxon>
        <taxon>Cypriniformes</taxon>
        <taxon>Danionidae</taxon>
        <taxon>Danioninae</taxon>
        <taxon>Danionella</taxon>
    </lineage>
</organism>
<dbReference type="PANTHER" id="PTHR10378">
    <property type="entry name" value="LIM DOMAIN-BINDING PROTEIN"/>
    <property type="match status" value="1"/>
</dbReference>
<name>A0A553MNC7_9TELE</name>
<feature type="compositionally biased region" description="Polar residues" evidence="5">
    <location>
        <begin position="627"/>
        <end position="659"/>
    </location>
</feature>
<evidence type="ECO:0000313" key="7">
    <source>
        <dbReference type="EMBL" id="TRY54684.1"/>
    </source>
</evidence>
<feature type="region of interest" description="Disordered" evidence="5">
    <location>
        <begin position="224"/>
        <end position="286"/>
    </location>
</feature>
<accession>A0A553MNC7</accession>
<keyword evidence="8" id="KW-1185">Reference proteome</keyword>
<proteinExistence type="inferred from homology"/>
<dbReference type="Gene3D" id="2.10.110.10">
    <property type="entry name" value="Cysteine Rich Protein"/>
    <property type="match status" value="1"/>
</dbReference>
<evidence type="ECO:0000256" key="1">
    <source>
        <dbReference type="ARBA" id="ARBA00004123"/>
    </source>
</evidence>
<evidence type="ECO:0000256" key="3">
    <source>
        <dbReference type="ARBA" id="ARBA00023242"/>
    </source>
</evidence>
<feature type="domain" description="LIM interaction" evidence="6">
    <location>
        <begin position="584"/>
        <end position="623"/>
    </location>
</feature>
<dbReference type="EMBL" id="SRMA01027341">
    <property type="protein sequence ID" value="TRY54684.1"/>
    <property type="molecule type" value="Genomic_DNA"/>
</dbReference>
<evidence type="ECO:0000256" key="5">
    <source>
        <dbReference type="SAM" id="MobiDB-lite"/>
    </source>
</evidence>
<dbReference type="STRING" id="623744.A0A553MNC7"/>
<feature type="compositionally biased region" description="Basic and acidic residues" evidence="5">
    <location>
        <begin position="242"/>
        <end position="256"/>
    </location>
</feature>
<evidence type="ECO:0000259" key="6">
    <source>
        <dbReference type="PROSITE" id="PS51957"/>
    </source>
</evidence>
<comment type="similarity">
    <text evidence="2 4">Belongs to the LDB family.</text>
</comment>